<gene>
    <name evidence="2" type="ORF">GALL_515770</name>
</gene>
<feature type="region of interest" description="Disordered" evidence="1">
    <location>
        <begin position="44"/>
        <end position="91"/>
    </location>
</feature>
<evidence type="ECO:0000313" key="2">
    <source>
        <dbReference type="EMBL" id="OIQ66852.1"/>
    </source>
</evidence>
<comment type="caution">
    <text evidence="2">The sequence shown here is derived from an EMBL/GenBank/DDBJ whole genome shotgun (WGS) entry which is preliminary data.</text>
</comment>
<feature type="region of interest" description="Disordered" evidence="1">
    <location>
        <begin position="1"/>
        <end position="25"/>
    </location>
</feature>
<name>A0A1J5PH10_9ZZZZ</name>
<sequence length="216" mass="24129">MDHGAAGKVHRTHVEEQTTTDGRGFASRIENGLACRVNSWRRDAPNHVGNREINEGHPKQDEHQKRGKLDALGEGTDDQRGGDDGKGHLEHGKDVFRDRAAQRGLVHASEEGLIEPPPVGRQAGTEGHRVAVEHPNHHHHRSNQRTLHQHRQHVLGAHKAAIEQCQTGQRHEQDQRARGHHPGGIAAVGDRRCGVSQRRQRGRRGKRGQAHYFLEV</sequence>
<feature type="compositionally biased region" description="Basic residues" evidence="1">
    <location>
        <begin position="198"/>
        <end position="209"/>
    </location>
</feature>
<organism evidence="2">
    <name type="scientific">mine drainage metagenome</name>
    <dbReference type="NCBI Taxonomy" id="410659"/>
    <lineage>
        <taxon>unclassified sequences</taxon>
        <taxon>metagenomes</taxon>
        <taxon>ecological metagenomes</taxon>
    </lineage>
</organism>
<reference evidence="2" key="1">
    <citation type="submission" date="2016-10" db="EMBL/GenBank/DDBJ databases">
        <title>Sequence of Gallionella enrichment culture.</title>
        <authorList>
            <person name="Poehlein A."/>
            <person name="Muehling M."/>
            <person name="Daniel R."/>
        </authorList>
    </citation>
    <scope>NUCLEOTIDE SEQUENCE</scope>
</reference>
<dbReference type="AlphaFoldDB" id="A0A1J5PH10"/>
<protein>
    <submittedName>
        <fullName evidence="2">Uncharacterized protein</fullName>
    </submittedName>
</protein>
<evidence type="ECO:0000256" key="1">
    <source>
        <dbReference type="SAM" id="MobiDB-lite"/>
    </source>
</evidence>
<feature type="region of interest" description="Disordered" evidence="1">
    <location>
        <begin position="167"/>
        <end position="209"/>
    </location>
</feature>
<dbReference type="EMBL" id="MLJW01006321">
    <property type="protein sequence ID" value="OIQ66852.1"/>
    <property type="molecule type" value="Genomic_DNA"/>
</dbReference>
<proteinExistence type="predicted"/>
<accession>A0A1J5PH10</accession>